<comment type="caution">
    <text evidence="2">The sequence shown here is derived from an EMBL/GenBank/DDBJ whole genome shotgun (WGS) entry which is preliminary data.</text>
</comment>
<dbReference type="Proteomes" id="UP000245778">
    <property type="component" value="Unassembled WGS sequence"/>
</dbReference>
<proteinExistence type="predicted"/>
<organism evidence="2 3">
    <name type="scientific">Intestinimonas butyriciproducens</name>
    <dbReference type="NCBI Taxonomy" id="1297617"/>
    <lineage>
        <taxon>Bacteria</taxon>
        <taxon>Bacillati</taxon>
        <taxon>Bacillota</taxon>
        <taxon>Clostridia</taxon>
        <taxon>Eubacteriales</taxon>
        <taxon>Intestinimonas</taxon>
    </lineage>
</organism>
<dbReference type="AlphaFoldDB" id="A0A2U1BAM9"/>
<sequence length="250" mass="29196">MSEFVKKTIMGYKTLDGGHSDPECTHVILPVKEYDDLLREISQAKQKAREERSKADDDKKENERKLRQMVQEHEQTIEKWRAALGAEQAESAHQKGLNENLLRIARERANADRKLKPKKEHSGYVVVVSSEKIYRYKDGRRLGSAKLWETVIQSPYSIEFPAKQVKKLIIREFFPEDGEWKAARLGIDRWYSGDYGDLLNDQNVDEEFVKHNVALMEYRSFRANYRAGYWEVILVHTRPLGVVPKDMRVS</sequence>
<protein>
    <submittedName>
        <fullName evidence="2">Uncharacterized protein</fullName>
    </submittedName>
</protein>
<reference evidence="2 3" key="1">
    <citation type="submission" date="2018-04" db="EMBL/GenBank/DDBJ databases">
        <title>Genomic Encyclopedia of Type Strains, Phase IV (KMG-IV): sequencing the most valuable type-strain genomes for metagenomic binning, comparative biology and taxonomic classification.</title>
        <authorList>
            <person name="Goeker M."/>
        </authorList>
    </citation>
    <scope>NUCLEOTIDE SEQUENCE [LARGE SCALE GENOMIC DNA]</scope>
    <source>
        <strain evidence="2 3">DSM 26588</strain>
    </source>
</reference>
<dbReference type="RefSeq" id="WP_116722640.1">
    <property type="nucleotide sequence ID" value="NZ_JABFHK010000044.1"/>
</dbReference>
<feature type="region of interest" description="Disordered" evidence="1">
    <location>
        <begin position="44"/>
        <end position="64"/>
    </location>
</feature>
<gene>
    <name evidence="2" type="ORF">C7373_1233</name>
</gene>
<evidence type="ECO:0000313" key="3">
    <source>
        <dbReference type="Proteomes" id="UP000245778"/>
    </source>
</evidence>
<feature type="compositionally biased region" description="Basic and acidic residues" evidence="1">
    <location>
        <begin position="47"/>
        <end position="64"/>
    </location>
</feature>
<accession>A0A2U1BAM9</accession>
<dbReference type="EMBL" id="QEKK01000023">
    <property type="protein sequence ID" value="PVY45718.1"/>
    <property type="molecule type" value="Genomic_DNA"/>
</dbReference>
<dbReference type="OrthoDB" id="1848933at2"/>
<evidence type="ECO:0000313" key="2">
    <source>
        <dbReference type="EMBL" id="PVY45718.1"/>
    </source>
</evidence>
<evidence type="ECO:0000256" key="1">
    <source>
        <dbReference type="SAM" id="MobiDB-lite"/>
    </source>
</evidence>
<name>A0A2U1BAM9_9FIRM</name>